<reference evidence="7 8" key="1">
    <citation type="submission" date="2015-01" db="EMBL/GenBank/DDBJ databases">
        <title>The Genome Sequence of Rhinocladiella mackenzie CBS 650.93.</title>
        <authorList>
            <consortium name="The Broad Institute Genomics Platform"/>
            <person name="Cuomo C."/>
            <person name="de Hoog S."/>
            <person name="Gorbushina A."/>
            <person name="Stielow B."/>
            <person name="Teixiera M."/>
            <person name="Abouelleil A."/>
            <person name="Chapman S.B."/>
            <person name="Priest M."/>
            <person name="Young S.K."/>
            <person name="Wortman J."/>
            <person name="Nusbaum C."/>
            <person name="Birren B."/>
        </authorList>
    </citation>
    <scope>NUCLEOTIDE SEQUENCE [LARGE SCALE GENOMIC DNA]</scope>
    <source>
        <strain evidence="7 8">CBS 650.93</strain>
    </source>
</reference>
<dbReference type="GeneID" id="25297159"/>
<dbReference type="PANTHER" id="PTHR10039:SF16">
    <property type="entry name" value="GPI INOSITOL-DEACYLASE"/>
    <property type="match status" value="1"/>
</dbReference>
<keyword evidence="1" id="KW-0677">Repeat</keyword>
<dbReference type="InterPro" id="IPR054471">
    <property type="entry name" value="GPIID_WHD"/>
</dbReference>
<keyword evidence="8" id="KW-1185">Reference proteome</keyword>
<dbReference type="Pfam" id="PF24883">
    <property type="entry name" value="NPHP3_N"/>
    <property type="match status" value="1"/>
</dbReference>
<feature type="repeat" description="ANK" evidence="2">
    <location>
        <begin position="950"/>
        <end position="982"/>
    </location>
</feature>
<dbReference type="STRING" id="1442369.A0A0D2GSK8"/>
<evidence type="ECO:0000256" key="2">
    <source>
        <dbReference type="PROSITE-ProRule" id="PRU00023"/>
    </source>
</evidence>
<dbReference type="Pfam" id="PF22939">
    <property type="entry name" value="WHD_GPIID"/>
    <property type="match status" value="1"/>
</dbReference>
<dbReference type="InterPro" id="IPR036770">
    <property type="entry name" value="Ankyrin_rpt-contain_sf"/>
</dbReference>
<feature type="domain" description="NWD NACHT-NTPase N-terminal" evidence="4">
    <location>
        <begin position="83"/>
        <end position="280"/>
    </location>
</feature>
<feature type="region of interest" description="Disordered" evidence="3">
    <location>
        <begin position="1"/>
        <end position="82"/>
    </location>
</feature>
<dbReference type="Gene3D" id="1.25.40.20">
    <property type="entry name" value="Ankyrin repeat-containing domain"/>
    <property type="match status" value="1"/>
</dbReference>
<keyword evidence="2" id="KW-0040">ANK repeat</keyword>
<proteinExistence type="predicted"/>
<evidence type="ECO:0000313" key="8">
    <source>
        <dbReference type="Proteomes" id="UP000053617"/>
    </source>
</evidence>
<dbReference type="InterPro" id="IPR002110">
    <property type="entry name" value="Ankyrin_rpt"/>
</dbReference>
<dbReference type="RefSeq" id="XP_013268499.1">
    <property type="nucleotide sequence ID" value="XM_013413045.1"/>
</dbReference>
<organism evidence="7 8">
    <name type="scientific">Rhinocladiella mackenziei CBS 650.93</name>
    <dbReference type="NCBI Taxonomy" id="1442369"/>
    <lineage>
        <taxon>Eukaryota</taxon>
        <taxon>Fungi</taxon>
        <taxon>Dikarya</taxon>
        <taxon>Ascomycota</taxon>
        <taxon>Pezizomycotina</taxon>
        <taxon>Eurotiomycetes</taxon>
        <taxon>Chaetothyriomycetidae</taxon>
        <taxon>Chaetothyriales</taxon>
        <taxon>Herpotrichiellaceae</taxon>
        <taxon>Rhinocladiella</taxon>
    </lineage>
</organism>
<evidence type="ECO:0000259" key="6">
    <source>
        <dbReference type="Pfam" id="PF24883"/>
    </source>
</evidence>
<evidence type="ECO:0000256" key="1">
    <source>
        <dbReference type="ARBA" id="ARBA00022737"/>
    </source>
</evidence>
<dbReference type="SMART" id="SM00248">
    <property type="entry name" value="ANK"/>
    <property type="match status" value="3"/>
</dbReference>
<dbReference type="InterPro" id="IPR027417">
    <property type="entry name" value="P-loop_NTPase"/>
</dbReference>
<dbReference type="EMBL" id="KN847481">
    <property type="protein sequence ID" value="KIX01363.1"/>
    <property type="molecule type" value="Genomic_DNA"/>
</dbReference>
<feature type="repeat" description="ANK" evidence="2">
    <location>
        <begin position="917"/>
        <end position="949"/>
    </location>
</feature>
<evidence type="ECO:0000259" key="4">
    <source>
        <dbReference type="Pfam" id="PF17100"/>
    </source>
</evidence>
<dbReference type="PROSITE" id="PS50088">
    <property type="entry name" value="ANK_REPEAT"/>
    <property type="match status" value="3"/>
</dbReference>
<feature type="domain" description="Nephrocystin 3-like N-terminal" evidence="6">
    <location>
        <begin position="356"/>
        <end position="530"/>
    </location>
</feature>
<dbReference type="InterPro" id="IPR056884">
    <property type="entry name" value="NPHP3-like_N"/>
</dbReference>
<dbReference type="VEuPathDB" id="FungiDB:Z518_09088"/>
<dbReference type="HOGENOM" id="CLU_000288_34_7_1"/>
<evidence type="ECO:0008006" key="9">
    <source>
        <dbReference type="Google" id="ProtNLM"/>
    </source>
</evidence>
<feature type="compositionally biased region" description="Polar residues" evidence="3">
    <location>
        <begin position="19"/>
        <end position="34"/>
    </location>
</feature>
<feature type="compositionally biased region" description="Low complexity" evidence="3">
    <location>
        <begin position="35"/>
        <end position="52"/>
    </location>
</feature>
<dbReference type="Pfam" id="PF12796">
    <property type="entry name" value="Ank_2"/>
    <property type="match status" value="1"/>
</dbReference>
<accession>A0A0D2GSK8</accession>
<evidence type="ECO:0000259" key="5">
    <source>
        <dbReference type="Pfam" id="PF22939"/>
    </source>
</evidence>
<dbReference type="Proteomes" id="UP000053617">
    <property type="component" value="Unassembled WGS sequence"/>
</dbReference>
<evidence type="ECO:0000313" key="7">
    <source>
        <dbReference type="EMBL" id="KIX01363.1"/>
    </source>
</evidence>
<dbReference type="PANTHER" id="PTHR10039">
    <property type="entry name" value="AMELOGENIN"/>
    <property type="match status" value="1"/>
</dbReference>
<dbReference type="AlphaFoldDB" id="A0A0D2GSK8"/>
<dbReference type="Pfam" id="PF00023">
    <property type="entry name" value="Ank"/>
    <property type="match status" value="1"/>
</dbReference>
<evidence type="ECO:0000256" key="3">
    <source>
        <dbReference type="SAM" id="MobiDB-lite"/>
    </source>
</evidence>
<feature type="compositionally biased region" description="Low complexity" evidence="3">
    <location>
        <begin position="63"/>
        <end position="74"/>
    </location>
</feature>
<dbReference type="SUPFAM" id="SSF48403">
    <property type="entry name" value="Ankyrin repeat"/>
    <property type="match status" value="1"/>
</dbReference>
<feature type="repeat" description="ANK" evidence="2">
    <location>
        <begin position="887"/>
        <end position="916"/>
    </location>
</feature>
<name>A0A0D2GSK8_9EURO</name>
<feature type="domain" description="GPI inositol-deacylase winged helix" evidence="5">
    <location>
        <begin position="617"/>
        <end position="707"/>
    </location>
</feature>
<dbReference type="Gene3D" id="3.40.50.300">
    <property type="entry name" value="P-loop containing nucleotide triphosphate hydrolases"/>
    <property type="match status" value="1"/>
</dbReference>
<gene>
    <name evidence="7" type="ORF">Z518_09088</name>
</gene>
<sequence>MKLTGLLKRRRGKTRKENSPTVSAAISPSLQNDPSRQAQQSVGAVASSQSGRTPKADPPAPIPSTSTAAPSSSPSAPPWSPQALWNNTYEKLKQKEPDLVQSFEIVSGASFISQEQIKSLVKARLDMRDERQWIITLAAQPVKIRESGERLIKFVLWSKDLVSSALSSQPHMVLAWSGITMQLPLALNPSQESDAMIQGLDHIAALLRLYDIRTTLCHGNTSDGYRSAIVELYSHVLEYQARMACHLSDNSVIRGIHSISRSGQWKTMVQTIDEADQYCQEHEALIDKQAEQEQWERQTKQIEQANETQEQILDALRHVLTTRAADREDDLRTEILQCLAADYSGQKNFNPKRVPNTCRWFLDDDRFHKWRDSTTSGVLWLSTGPGCGKSVLSRTLIDERLLSSRMMTANVCYFFFKDGLERRQRGEDALSAILHQIYSRNLASNLISHAYQPFKTNGQSLRSMFYPLWELLMTTSRHQAAGEIICLLDALDECQPDAREQLLDQLAEFYSNANVVGPAGPRIKFLITSRPNDDIDSKFRRLDATVNFIEFAEVVPRLDKASHSLIAGYLKPMEHRTYLWLYLVLQEIQRKFPSHATVRKIETLIGQLPTSVTKAYETILNQSSDQQVARTILKIIIAAKRDLTVEEMTVAIAITRTKEPRSYQELDLEPEKVRESSLRNICGFFISINKSKVSLIHQTAREFLLRSTGDKDKDGAALGSSMRWYHSLDIVDAEHTVAQVCITLLLFHFFKGNAPWADFYGTRFDWERGYGRLISKYPFLQYASTRWAEHYQMSQHLSKDEEIGLVLSICDVQRTYCQTWFPIYWYSEMWHERPPATCLVIASTFGLVRVVEQVLESLSSGHSNQLTACRESNLYTGINEPVEYFGNALQAASSRGHPEVVKMLLDRGADVNAEGGGFDNALQVASVEGHSEVVEMLLDRGADMNAQGGHYGNALQAASFDGHSEVVQMLLDRGADVNIQGGKYGTALLAASRYGHEKIEHILLRKM</sequence>
<dbReference type="OrthoDB" id="4160321at2759"/>
<dbReference type="PROSITE" id="PS50297">
    <property type="entry name" value="ANK_REP_REGION"/>
    <property type="match status" value="3"/>
</dbReference>
<dbReference type="SUPFAM" id="SSF52540">
    <property type="entry name" value="P-loop containing nucleoside triphosphate hydrolases"/>
    <property type="match status" value="1"/>
</dbReference>
<dbReference type="InterPro" id="IPR031359">
    <property type="entry name" value="NACHT_N"/>
</dbReference>
<protein>
    <recommendedName>
        <fullName evidence="9">NWD NACHT-NTPase N-terminal domain-containing protein</fullName>
    </recommendedName>
</protein>
<dbReference type="Pfam" id="PF17100">
    <property type="entry name" value="NACHT_N"/>
    <property type="match status" value="1"/>
</dbReference>